<comment type="caution">
    <text evidence="2">The sequence shown here is derived from an EMBL/GenBank/DDBJ whole genome shotgun (WGS) entry which is preliminary data.</text>
</comment>
<evidence type="ECO:0000259" key="1">
    <source>
        <dbReference type="Pfam" id="PF00078"/>
    </source>
</evidence>
<dbReference type="PANTHER" id="PTHR46890">
    <property type="entry name" value="NON-LTR RETROLELEMENT REVERSE TRANSCRIPTASE-LIKE PROTEIN-RELATED"/>
    <property type="match status" value="1"/>
</dbReference>
<feature type="domain" description="Reverse transcriptase" evidence="1">
    <location>
        <begin position="40"/>
        <end position="154"/>
    </location>
</feature>
<organism evidence="2 4">
    <name type="scientific">Glycine soja</name>
    <name type="common">Wild soybean</name>
    <dbReference type="NCBI Taxonomy" id="3848"/>
    <lineage>
        <taxon>Eukaryota</taxon>
        <taxon>Viridiplantae</taxon>
        <taxon>Streptophyta</taxon>
        <taxon>Embryophyta</taxon>
        <taxon>Tracheophyta</taxon>
        <taxon>Spermatophyta</taxon>
        <taxon>Magnoliopsida</taxon>
        <taxon>eudicotyledons</taxon>
        <taxon>Gunneridae</taxon>
        <taxon>Pentapetalae</taxon>
        <taxon>rosids</taxon>
        <taxon>fabids</taxon>
        <taxon>Fabales</taxon>
        <taxon>Fabaceae</taxon>
        <taxon>Papilionoideae</taxon>
        <taxon>50 kb inversion clade</taxon>
        <taxon>NPAAA clade</taxon>
        <taxon>indigoferoid/millettioid clade</taxon>
        <taxon>Phaseoleae</taxon>
        <taxon>Glycine</taxon>
        <taxon>Glycine subgen. Soja</taxon>
    </lineage>
</organism>
<dbReference type="EMBL" id="QZWG01000016">
    <property type="protein sequence ID" value="RZB59852.1"/>
    <property type="molecule type" value="Genomic_DNA"/>
</dbReference>
<evidence type="ECO:0000313" key="2">
    <source>
        <dbReference type="EMBL" id="RZB59851.1"/>
    </source>
</evidence>
<dbReference type="SUPFAM" id="SSF56672">
    <property type="entry name" value="DNA/RNA polymerases"/>
    <property type="match status" value="1"/>
</dbReference>
<dbReference type="EMBL" id="QZWG01000016">
    <property type="protein sequence ID" value="RZB59851.1"/>
    <property type="molecule type" value="Genomic_DNA"/>
</dbReference>
<dbReference type="AlphaFoldDB" id="A0A445GF73"/>
<dbReference type="InterPro" id="IPR000477">
    <property type="entry name" value="RT_dom"/>
</dbReference>
<protein>
    <submittedName>
        <fullName evidence="2">Transposon TX1 149 kDa protein isoform A</fullName>
    </submittedName>
    <submittedName>
        <fullName evidence="3">Transposon TX1 149 kDa protein isoform B</fullName>
    </submittedName>
</protein>
<proteinExistence type="predicted"/>
<name>A0A445GF73_GLYSO</name>
<evidence type="ECO:0000313" key="4">
    <source>
        <dbReference type="Proteomes" id="UP000289340"/>
    </source>
</evidence>
<gene>
    <name evidence="2" type="ORF">D0Y65_042867</name>
</gene>
<dbReference type="InterPro" id="IPR052343">
    <property type="entry name" value="Retrotransposon-Effector_Assoc"/>
</dbReference>
<reference evidence="2 4" key="1">
    <citation type="submission" date="2018-09" db="EMBL/GenBank/DDBJ databases">
        <title>A high-quality reference genome of wild soybean provides a powerful tool to mine soybean genomes.</title>
        <authorList>
            <person name="Xie M."/>
            <person name="Chung C.Y.L."/>
            <person name="Li M.-W."/>
            <person name="Wong F.-L."/>
            <person name="Chan T.-F."/>
            <person name="Lam H.-M."/>
        </authorList>
    </citation>
    <scope>NUCLEOTIDE SEQUENCE [LARGE SCALE GENOMIC DNA]</scope>
    <source>
        <strain evidence="4">cv. W05</strain>
        <tissue evidence="2">Hypocotyl of etiolated seedlings</tissue>
    </source>
</reference>
<keyword evidence="4" id="KW-1185">Reference proteome</keyword>
<evidence type="ECO:0000313" key="3">
    <source>
        <dbReference type="EMBL" id="RZB59852.1"/>
    </source>
</evidence>
<dbReference type="Pfam" id="PF00078">
    <property type="entry name" value="RVT_1"/>
    <property type="match status" value="1"/>
</dbReference>
<dbReference type="PANTHER" id="PTHR46890:SF48">
    <property type="entry name" value="RNA-DIRECTED DNA POLYMERASE"/>
    <property type="match status" value="1"/>
</dbReference>
<dbReference type="Proteomes" id="UP000289340">
    <property type="component" value="Chromosome 16"/>
</dbReference>
<accession>A0A445GF73</accession>
<sequence length="193" mass="21820">MCGEDVFQACCMWLAEGAFPSSVNDTTIAIILKFDNPRGMKDLRPISLCNVVFKFLFLSEVLAKRLKNVLDKCVSEEQSAFVSGSINDNVLVVSEILHAMKCKRRGKQGDVALKIDISKAYDRIDWDYVKAMLSKLGFHTDFVGWIMLCVSSVRFFINVNEDMVGLLLHKGALDKGTLYPLICLFFVLRVYLF</sequence>
<dbReference type="InterPro" id="IPR043502">
    <property type="entry name" value="DNA/RNA_pol_sf"/>
</dbReference>